<proteinExistence type="predicted"/>
<dbReference type="PANTHER" id="PTHR11258">
    <property type="entry name" value="2-5 OLIGOADENYLATE SYNTHETASE"/>
    <property type="match status" value="1"/>
</dbReference>
<accession>A0A7V7YJA6</accession>
<dbReference type="CDD" id="cd05400">
    <property type="entry name" value="NT_2-5OAS_ClassI-CCAase"/>
    <property type="match status" value="1"/>
</dbReference>
<name>A0A7V7YJA6_9GAMM</name>
<dbReference type="Proteomes" id="UP000449004">
    <property type="component" value="Unassembled WGS sequence"/>
</dbReference>
<dbReference type="GO" id="GO:0016020">
    <property type="term" value="C:membrane"/>
    <property type="evidence" value="ECO:0007669"/>
    <property type="project" value="TreeGrafter"/>
</dbReference>
<dbReference type="InterPro" id="IPR043519">
    <property type="entry name" value="NT_sf"/>
</dbReference>
<dbReference type="GO" id="GO:0001730">
    <property type="term" value="F:2'-5'-oligoadenylate synthetase activity"/>
    <property type="evidence" value="ECO:0007669"/>
    <property type="project" value="TreeGrafter"/>
</dbReference>
<dbReference type="InterPro" id="IPR006116">
    <property type="entry name" value="NT_2-5OAS_ClassI-CCAase"/>
</dbReference>
<gene>
    <name evidence="2" type="ORF">F9K92_02930</name>
</gene>
<dbReference type="SUPFAM" id="SSF81631">
    <property type="entry name" value="PAP/OAS1 substrate-binding domain"/>
    <property type="match status" value="1"/>
</dbReference>
<dbReference type="AlphaFoldDB" id="A0A7V7YJA6"/>
<protein>
    <submittedName>
        <fullName evidence="2">Nucleotidyltransferase</fullName>
    </submittedName>
</protein>
<dbReference type="SUPFAM" id="SSF81301">
    <property type="entry name" value="Nucleotidyltransferase"/>
    <property type="match status" value="1"/>
</dbReference>
<dbReference type="Gene3D" id="3.30.460.10">
    <property type="entry name" value="Beta Polymerase, domain 2"/>
    <property type="match status" value="1"/>
</dbReference>
<dbReference type="PANTHER" id="PTHR11258:SF11">
    <property type="entry name" value="C2H2-TYPE DOMAIN-CONTAINING PROTEIN"/>
    <property type="match status" value="1"/>
</dbReference>
<dbReference type="InterPro" id="IPR053445">
    <property type="entry name" value="CBASS_cN_synthase"/>
</dbReference>
<dbReference type="NCBIfam" id="NF041116">
    <property type="entry name" value="CBASS_cyclase_a"/>
    <property type="match status" value="1"/>
</dbReference>
<reference evidence="2 3" key="1">
    <citation type="submission" date="2019-10" db="EMBL/GenBank/DDBJ databases">
        <title>Halotolerant bacteria associated to Saharan-endemic halophytes Stipa tenacissima L. and Atriplex halimus L mitigate salt stress and promote growth of tomato plants.</title>
        <authorList>
            <person name="Dif G."/>
        </authorList>
    </citation>
    <scope>NUCLEOTIDE SEQUENCE [LARGE SCALE GENOMIC DNA]</scope>
    <source>
        <strain evidence="2 3">IS26</strain>
    </source>
</reference>
<keyword evidence="1" id="KW-0051">Antiviral defense</keyword>
<organism evidence="2 3">
    <name type="scientific">Stenotrophomonas rhizophila</name>
    <dbReference type="NCBI Taxonomy" id="216778"/>
    <lineage>
        <taxon>Bacteria</taxon>
        <taxon>Pseudomonadati</taxon>
        <taxon>Pseudomonadota</taxon>
        <taxon>Gammaproteobacteria</taxon>
        <taxon>Lysobacterales</taxon>
        <taxon>Lysobacteraceae</taxon>
        <taxon>Stenotrophomonas</taxon>
    </lineage>
</organism>
<keyword evidence="2" id="KW-0808">Transferase</keyword>
<dbReference type="RefSeq" id="WP_152151155.1">
    <property type="nucleotide sequence ID" value="NZ_WELC01000003.1"/>
</dbReference>
<evidence type="ECO:0000313" key="3">
    <source>
        <dbReference type="Proteomes" id="UP000449004"/>
    </source>
</evidence>
<evidence type="ECO:0000313" key="2">
    <source>
        <dbReference type="EMBL" id="KAB7632195.1"/>
    </source>
</evidence>
<dbReference type="Pfam" id="PF18144">
    <property type="entry name" value="SMODS"/>
    <property type="match status" value="1"/>
</dbReference>
<dbReference type="GO" id="GO:0051607">
    <property type="term" value="P:defense response to virus"/>
    <property type="evidence" value="ECO:0007669"/>
    <property type="project" value="UniProtKB-KW"/>
</dbReference>
<dbReference type="GO" id="GO:0003725">
    <property type="term" value="F:double-stranded RNA binding"/>
    <property type="evidence" value="ECO:0007669"/>
    <property type="project" value="TreeGrafter"/>
</dbReference>
<dbReference type="GO" id="GO:0005829">
    <property type="term" value="C:cytosol"/>
    <property type="evidence" value="ECO:0007669"/>
    <property type="project" value="TreeGrafter"/>
</dbReference>
<sequence>MPLTNTQLLYYDSNVLRLPADKRTEYHQQVDRLIGALSKRVHDQTEIKITKVVKAGSFAKYTILRKTSEDPVDVDVVFYISGRSVDQETLSSLSELIYKALIELYPNKSVEDFEIQRKAATVTFIGSGLSVDIVPVIEDSSKPGFGWQFDIHDGTKIQTCAPCQIKFVRDRKDVDKDFRTLVRLAKKWRNHAYIKPLKSFAIELIMAHVLAKYGKDGTIEKRFRDFLLYIAQSGLKEKISFPENGSVVPTFEHPVVILDPVCSSNNVASRISEAERQAIVDAASEAWETANFASAENDTEIWKEIFGPRFKVEDDA</sequence>
<dbReference type="Gene3D" id="1.10.1410.20">
    <property type="entry name" value="2'-5'-oligoadenylate synthetase 1, domain 2"/>
    <property type="match status" value="1"/>
</dbReference>
<dbReference type="EMBL" id="WELC01000003">
    <property type="protein sequence ID" value="KAB7632195.1"/>
    <property type="molecule type" value="Genomic_DNA"/>
</dbReference>
<comment type="caution">
    <text evidence="2">The sequence shown here is derived from an EMBL/GenBank/DDBJ whole genome shotgun (WGS) entry which is preliminary data.</text>
</comment>
<evidence type="ECO:0000256" key="1">
    <source>
        <dbReference type="ARBA" id="ARBA00023118"/>
    </source>
</evidence>